<organism evidence="2 3">
    <name type="scientific">Hyella patelloides LEGE 07179</name>
    <dbReference type="NCBI Taxonomy" id="945734"/>
    <lineage>
        <taxon>Bacteria</taxon>
        <taxon>Bacillati</taxon>
        <taxon>Cyanobacteriota</taxon>
        <taxon>Cyanophyceae</taxon>
        <taxon>Pleurocapsales</taxon>
        <taxon>Hyellaceae</taxon>
        <taxon>Hyella</taxon>
    </lineage>
</organism>
<protein>
    <submittedName>
        <fullName evidence="2">Uncharacterized protein</fullName>
    </submittedName>
</protein>
<dbReference type="EMBL" id="CAACVJ010000357">
    <property type="protein sequence ID" value="VEP16211.1"/>
    <property type="molecule type" value="Genomic_DNA"/>
</dbReference>
<proteinExistence type="predicted"/>
<dbReference type="RefSeq" id="WP_144865964.1">
    <property type="nucleotide sequence ID" value="NZ_LR213802.1"/>
</dbReference>
<feature type="compositionally biased region" description="Polar residues" evidence="1">
    <location>
        <begin position="135"/>
        <end position="152"/>
    </location>
</feature>
<dbReference type="AlphaFoldDB" id="A0A563VXR5"/>
<gene>
    <name evidence="2" type="ORF">H1P_420012</name>
</gene>
<keyword evidence="3" id="KW-1185">Reference proteome</keyword>
<dbReference type="Proteomes" id="UP000320055">
    <property type="component" value="Unassembled WGS sequence"/>
</dbReference>
<evidence type="ECO:0000313" key="2">
    <source>
        <dbReference type="EMBL" id="VEP16211.1"/>
    </source>
</evidence>
<name>A0A563VXR5_9CYAN</name>
<sequence>MTYTTQELIAILDRELKANWKGKRVVLSSAERIKDPVVIKLLDMNRVSKVFAYQDFRTQIHQYQKQHRVSGIIWRDCGFHNHTVCYPEIHNQLIPLEEDKAILVAAKQSVIDFWQQVTPGMQFWLANAPGKGKTNRQTKPTNNSSNTPHQQISREYATKLIRQAEWAEVDATRTEVYLGLCWGNPLEYRYQWAKPKSGCDRIIASHTAPSSIKI</sequence>
<evidence type="ECO:0000256" key="1">
    <source>
        <dbReference type="SAM" id="MobiDB-lite"/>
    </source>
</evidence>
<reference evidence="2 3" key="1">
    <citation type="submission" date="2019-01" db="EMBL/GenBank/DDBJ databases">
        <authorList>
            <person name="Brito A."/>
        </authorList>
    </citation>
    <scope>NUCLEOTIDE SEQUENCE [LARGE SCALE GENOMIC DNA]</scope>
    <source>
        <strain evidence="2">1</strain>
    </source>
</reference>
<accession>A0A563VXR5</accession>
<evidence type="ECO:0000313" key="3">
    <source>
        <dbReference type="Proteomes" id="UP000320055"/>
    </source>
</evidence>
<dbReference type="OrthoDB" id="483169at2"/>
<feature type="region of interest" description="Disordered" evidence="1">
    <location>
        <begin position="129"/>
        <end position="152"/>
    </location>
</feature>